<name>A0A391NYH7_9EUKA</name>
<dbReference type="EMBL" id="BDIP01006235">
    <property type="protein sequence ID" value="GCA64128.1"/>
    <property type="molecule type" value="Genomic_DNA"/>
</dbReference>
<keyword evidence="1" id="KW-0175">Coiled coil</keyword>
<accession>A0A391NYH7</accession>
<gene>
    <name evidence="3" type="ORF">KIPB_013289</name>
</gene>
<feature type="non-terminal residue" evidence="3">
    <location>
        <position position="1"/>
    </location>
</feature>
<proteinExistence type="predicted"/>
<evidence type="ECO:0000313" key="4">
    <source>
        <dbReference type="Proteomes" id="UP000265618"/>
    </source>
</evidence>
<feature type="region of interest" description="Disordered" evidence="2">
    <location>
        <begin position="30"/>
        <end position="52"/>
    </location>
</feature>
<organism evidence="3 4">
    <name type="scientific">Kipferlia bialata</name>
    <dbReference type="NCBI Taxonomy" id="797122"/>
    <lineage>
        <taxon>Eukaryota</taxon>
        <taxon>Metamonada</taxon>
        <taxon>Carpediemonas-like organisms</taxon>
        <taxon>Kipferlia</taxon>
    </lineage>
</organism>
<dbReference type="Proteomes" id="UP000265618">
    <property type="component" value="Unassembled WGS sequence"/>
</dbReference>
<reference evidence="3 4" key="1">
    <citation type="journal article" date="2018" name="PLoS ONE">
        <title>The draft genome of Kipferlia bialata reveals reductive genome evolution in fornicate parasites.</title>
        <authorList>
            <person name="Tanifuji G."/>
            <person name="Takabayashi S."/>
            <person name="Kume K."/>
            <person name="Takagi M."/>
            <person name="Nakayama T."/>
            <person name="Kamikawa R."/>
            <person name="Inagaki Y."/>
            <person name="Hashimoto T."/>
        </authorList>
    </citation>
    <scope>NUCLEOTIDE SEQUENCE [LARGE SCALE GENOMIC DNA]</scope>
    <source>
        <strain evidence="3">NY0173</strain>
    </source>
</reference>
<feature type="non-terminal residue" evidence="3">
    <location>
        <position position="133"/>
    </location>
</feature>
<evidence type="ECO:0000313" key="3">
    <source>
        <dbReference type="EMBL" id="GCA64128.1"/>
    </source>
</evidence>
<dbReference type="AlphaFoldDB" id="A0A391NYH7"/>
<feature type="coiled-coil region" evidence="1">
    <location>
        <begin position="3"/>
        <end position="30"/>
    </location>
</feature>
<evidence type="ECO:0000256" key="1">
    <source>
        <dbReference type="SAM" id="Coils"/>
    </source>
</evidence>
<evidence type="ECO:0000256" key="2">
    <source>
        <dbReference type="SAM" id="MobiDB-lite"/>
    </source>
</evidence>
<comment type="caution">
    <text evidence="3">The sequence shown here is derived from an EMBL/GenBank/DDBJ whole genome shotgun (WGS) entry which is preliminary data.</text>
</comment>
<keyword evidence="4" id="KW-1185">Reference proteome</keyword>
<protein>
    <submittedName>
        <fullName evidence="3">Uncharacterized protein</fullName>
    </submittedName>
</protein>
<sequence length="133" mass="14914">AHRESATAAIRELTERLEIAETALSSLADKRSREMATLTRERETEREAHCEETTDLRKRRVVLKGGEREMESATDKESLSSWIDPSFGYVSPALNTAALPCSECASAALTITQLEGRVVELQFECNSLKQRER</sequence>